<sequence>MTEPIFDPLQSDLVVQFLNKQLPVMCCQPALLFTGVLWSMDFQPSCRPLLEFDGSSNSI</sequence>
<dbReference type="VEuPathDB" id="FungiDB:FOXG_18172"/>
<gene>
    <name evidence="1" type="ORF">FOXG_18172</name>
</gene>
<name>A0A0J9UEX7_FUSO4</name>
<dbReference type="Proteomes" id="UP000009097">
    <property type="component" value="Unassembled WGS sequence"/>
</dbReference>
<dbReference type="KEGG" id="fox:FOXG_18172"/>
<reference evidence="1" key="2">
    <citation type="journal article" date="2010" name="Nature">
        <title>Comparative genomics reveals mobile pathogenicity chromosomes in Fusarium.</title>
        <authorList>
            <person name="Ma L.J."/>
            <person name="van der Does H.C."/>
            <person name="Borkovich K.A."/>
            <person name="Coleman J.J."/>
            <person name="Daboussi M.J."/>
            <person name="Di Pietro A."/>
            <person name="Dufresne M."/>
            <person name="Freitag M."/>
            <person name="Grabherr M."/>
            <person name="Henrissat B."/>
            <person name="Houterman P.M."/>
            <person name="Kang S."/>
            <person name="Shim W.B."/>
            <person name="Woloshuk C."/>
            <person name="Xie X."/>
            <person name="Xu J.R."/>
            <person name="Antoniw J."/>
            <person name="Baker S.E."/>
            <person name="Bluhm B.H."/>
            <person name="Breakspear A."/>
            <person name="Brown D.W."/>
            <person name="Butchko R.A."/>
            <person name="Chapman S."/>
            <person name="Coulson R."/>
            <person name="Coutinho P.M."/>
            <person name="Danchin E.G."/>
            <person name="Diener A."/>
            <person name="Gale L.R."/>
            <person name="Gardiner D.M."/>
            <person name="Goff S."/>
            <person name="Hammond-Kosack K.E."/>
            <person name="Hilburn K."/>
            <person name="Hua-Van A."/>
            <person name="Jonkers W."/>
            <person name="Kazan K."/>
            <person name="Kodira C.D."/>
            <person name="Koehrsen M."/>
            <person name="Kumar L."/>
            <person name="Lee Y.H."/>
            <person name="Li L."/>
            <person name="Manners J.M."/>
            <person name="Miranda-Saavedra D."/>
            <person name="Mukherjee M."/>
            <person name="Park G."/>
            <person name="Park J."/>
            <person name="Park S.Y."/>
            <person name="Proctor R.H."/>
            <person name="Regev A."/>
            <person name="Ruiz-Roldan M.C."/>
            <person name="Sain D."/>
            <person name="Sakthikumar S."/>
            <person name="Sykes S."/>
            <person name="Schwartz D.C."/>
            <person name="Turgeon B.G."/>
            <person name="Wapinski I."/>
            <person name="Yoder O."/>
            <person name="Young S."/>
            <person name="Zeng Q."/>
            <person name="Zhou S."/>
            <person name="Galagan J."/>
            <person name="Cuomo C.A."/>
            <person name="Kistler H.C."/>
            <person name="Rep M."/>
        </authorList>
    </citation>
    <scope>NUCLEOTIDE SEQUENCE [LARGE SCALE GENOMIC DNA]</scope>
    <source>
        <strain evidence="1">4287</strain>
    </source>
</reference>
<dbReference type="GeneID" id="28958878"/>
<evidence type="ECO:0000313" key="2">
    <source>
        <dbReference type="Proteomes" id="UP000009097"/>
    </source>
</evidence>
<dbReference type="RefSeq" id="XP_018234691.1">
    <property type="nucleotide sequence ID" value="XM_018398222.1"/>
</dbReference>
<reference evidence="1" key="1">
    <citation type="submission" date="2007-04" db="EMBL/GenBank/DDBJ databases">
        <authorList>
            <consortium name="The Broad Institute Genome Sequencing Platform"/>
            <person name="Birren B."/>
            <person name="Lander E."/>
            <person name="Galagan J."/>
            <person name="Nusbaum C."/>
            <person name="Devon K."/>
            <person name="Ma L.-J."/>
            <person name="Jaffe D."/>
            <person name="Butler J."/>
            <person name="Alvarez P."/>
            <person name="Gnerre S."/>
            <person name="Grabherr M."/>
            <person name="Kleber M."/>
            <person name="Mauceli E."/>
            <person name="Brockman W."/>
            <person name="MacCallum I.A."/>
            <person name="Young S."/>
            <person name="LaButti K."/>
            <person name="DeCaprio D."/>
            <person name="Crawford M."/>
            <person name="Koehrsen M."/>
            <person name="Engels R."/>
            <person name="Montgomery P."/>
            <person name="Pearson M."/>
            <person name="Howarth C."/>
            <person name="Larson L."/>
            <person name="White J."/>
            <person name="O'Leary S."/>
            <person name="Kodira C."/>
            <person name="Zeng Q."/>
            <person name="Yandava C."/>
            <person name="Alvarado L."/>
            <person name="Kistler C."/>
            <person name="Shim W.-B."/>
            <person name="Kang S."/>
            <person name="Woloshuk C."/>
        </authorList>
    </citation>
    <scope>NUCLEOTIDE SEQUENCE</scope>
    <source>
        <strain evidence="1">4287</strain>
    </source>
</reference>
<protein>
    <submittedName>
        <fullName evidence="1">Uncharacterized protein</fullName>
    </submittedName>
</protein>
<dbReference type="EMBL" id="DS231697">
    <property type="protein sequence ID" value="KNA96645.1"/>
    <property type="molecule type" value="Genomic_DNA"/>
</dbReference>
<dbReference type="AlphaFoldDB" id="A0A0J9UEX7"/>
<evidence type="ECO:0000313" key="1">
    <source>
        <dbReference type="EMBL" id="KNA96645.1"/>
    </source>
</evidence>
<organism evidence="1 2">
    <name type="scientific">Fusarium oxysporum f. sp. lycopersici (strain 4287 / CBS 123668 / FGSC 9935 / NRRL 34936)</name>
    <name type="common">Fusarium vascular wilt of tomato</name>
    <dbReference type="NCBI Taxonomy" id="426428"/>
    <lineage>
        <taxon>Eukaryota</taxon>
        <taxon>Fungi</taxon>
        <taxon>Dikarya</taxon>
        <taxon>Ascomycota</taxon>
        <taxon>Pezizomycotina</taxon>
        <taxon>Sordariomycetes</taxon>
        <taxon>Hypocreomycetidae</taxon>
        <taxon>Hypocreales</taxon>
        <taxon>Nectriaceae</taxon>
        <taxon>Fusarium</taxon>
        <taxon>Fusarium oxysporum species complex</taxon>
    </lineage>
</organism>
<proteinExistence type="predicted"/>
<accession>A0A0J9UEX7</accession>